<evidence type="ECO:0000313" key="4">
    <source>
        <dbReference type="EMBL" id="VAW09309.1"/>
    </source>
</evidence>
<sequence length="159" mass="17066">MESDQFRGIMRQLATGVTVVTSRSGTEPVGMTVSAFNSVAVDPPLVLVCLTVGGATTMAVSATNKFTVNILADDQAELSNRFAFTEQEQRFDELEWTWTELGTPRLHGLLAHLDCEVTDAVVAGDHVVFIGAVVGGDRHDGTPLMYTDGGYHRPEPIGS</sequence>
<proteinExistence type="inferred from homology"/>
<protein>
    <recommendedName>
        <fullName evidence="3">Flavin reductase like domain-containing protein</fullName>
    </recommendedName>
</protein>
<name>A0A3B0TB33_9ZZZZ</name>
<gene>
    <name evidence="4" type="ORF">MNBD_ACTINO02-2809</name>
</gene>
<keyword evidence="2" id="KW-0560">Oxidoreductase</keyword>
<organism evidence="4">
    <name type="scientific">hydrothermal vent metagenome</name>
    <dbReference type="NCBI Taxonomy" id="652676"/>
    <lineage>
        <taxon>unclassified sequences</taxon>
        <taxon>metagenomes</taxon>
        <taxon>ecological metagenomes</taxon>
    </lineage>
</organism>
<evidence type="ECO:0000259" key="3">
    <source>
        <dbReference type="SMART" id="SM00903"/>
    </source>
</evidence>
<dbReference type="PANTHER" id="PTHR30466">
    <property type="entry name" value="FLAVIN REDUCTASE"/>
    <property type="match status" value="1"/>
</dbReference>
<reference evidence="4" key="1">
    <citation type="submission" date="2018-06" db="EMBL/GenBank/DDBJ databases">
        <authorList>
            <person name="Zhirakovskaya E."/>
        </authorList>
    </citation>
    <scope>NUCLEOTIDE SEQUENCE</scope>
</reference>
<accession>A0A3B0TB33</accession>
<dbReference type="Gene3D" id="2.30.110.10">
    <property type="entry name" value="Electron Transport, Fmn-binding Protein, Chain A"/>
    <property type="match status" value="1"/>
</dbReference>
<dbReference type="SUPFAM" id="SSF50475">
    <property type="entry name" value="FMN-binding split barrel"/>
    <property type="match status" value="1"/>
</dbReference>
<evidence type="ECO:0000256" key="1">
    <source>
        <dbReference type="ARBA" id="ARBA00008898"/>
    </source>
</evidence>
<dbReference type="SMART" id="SM00903">
    <property type="entry name" value="Flavin_Reduct"/>
    <property type="match status" value="1"/>
</dbReference>
<feature type="domain" description="Flavin reductase like" evidence="3">
    <location>
        <begin position="10"/>
        <end position="153"/>
    </location>
</feature>
<dbReference type="GO" id="GO:0042602">
    <property type="term" value="F:riboflavin reductase (NADPH) activity"/>
    <property type="evidence" value="ECO:0007669"/>
    <property type="project" value="TreeGrafter"/>
</dbReference>
<dbReference type="GO" id="GO:0010181">
    <property type="term" value="F:FMN binding"/>
    <property type="evidence" value="ECO:0007669"/>
    <property type="project" value="InterPro"/>
</dbReference>
<dbReference type="InterPro" id="IPR012349">
    <property type="entry name" value="Split_barrel_FMN-bd"/>
</dbReference>
<dbReference type="InterPro" id="IPR002563">
    <property type="entry name" value="Flavin_Rdtase-like_dom"/>
</dbReference>
<dbReference type="InterPro" id="IPR050268">
    <property type="entry name" value="NADH-dep_flavin_reductase"/>
</dbReference>
<dbReference type="Pfam" id="PF01613">
    <property type="entry name" value="Flavin_Reduct"/>
    <property type="match status" value="1"/>
</dbReference>
<dbReference type="PANTHER" id="PTHR30466:SF11">
    <property type="entry name" value="FLAVIN-DEPENDENT MONOOXYGENASE, REDUCTASE SUBUNIT HSAB"/>
    <property type="match status" value="1"/>
</dbReference>
<evidence type="ECO:0000256" key="2">
    <source>
        <dbReference type="ARBA" id="ARBA00023002"/>
    </source>
</evidence>
<comment type="similarity">
    <text evidence="1">Belongs to the non-flavoprotein flavin reductase family.</text>
</comment>
<dbReference type="EMBL" id="UOEK01000552">
    <property type="protein sequence ID" value="VAW09309.1"/>
    <property type="molecule type" value="Genomic_DNA"/>
</dbReference>
<dbReference type="AlphaFoldDB" id="A0A3B0TB33"/>